<reference evidence="2 3" key="1">
    <citation type="journal article" date="2012" name="Science">
        <title>The Paleozoic origin of enzymatic lignin decomposition reconstructed from 31 fungal genomes.</title>
        <authorList>
            <person name="Floudas D."/>
            <person name="Binder M."/>
            <person name="Riley R."/>
            <person name="Barry K."/>
            <person name="Blanchette R.A."/>
            <person name="Henrissat B."/>
            <person name="Martinez A.T."/>
            <person name="Otillar R."/>
            <person name="Spatafora J.W."/>
            <person name="Yadav J.S."/>
            <person name="Aerts A."/>
            <person name="Benoit I."/>
            <person name="Boyd A."/>
            <person name="Carlson A."/>
            <person name="Copeland A."/>
            <person name="Coutinho P.M."/>
            <person name="de Vries R.P."/>
            <person name="Ferreira P."/>
            <person name="Findley K."/>
            <person name="Foster B."/>
            <person name="Gaskell J."/>
            <person name="Glotzer D."/>
            <person name="Gorecki P."/>
            <person name="Heitman J."/>
            <person name="Hesse C."/>
            <person name="Hori C."/>
            <person name="Igarashi K."/>
            <person name="Jurgens J.A."/>
            <person name="Kallen N."/>
            <person name="Kersten P."/>
            <person name="Kohler A."/>
            <person name="Kuees U."/>
            <person name="Kumar T.K.A."/>
            <person name="Kuo A."/>
            <person name="LaButti K."/>
            <person name="Larrondo L.F."/>
            <person name="Lindquist E."/>
            <person name="Ling A."/>
            <person name="Lombard V."/>
            <person name="Lucas S."/>
            <person name="Lundell T."/>
            <person name="Martin R."/>
            <person name="McLaughlin D.J."/>
            <person name="Morgenstern I."/>
            <person name="Morin E."/>
            <person name="Murat C."/>
            <person name="Nagy L.G."/>
            <person name="Nolan M."/>
            <person name="Ohm R.A."/>
            <person name="Patyshakuliyeva A."/>
            <person name="Rokas A."/>
            <person name="Ruiz-Duenas F.J."/>
            <person name="Sabat G."/>
            <person name="Salamov A."/>
            <person name="Samejima M."/>
            <person name="Schmutz J."/>
            <person name="Slot J.C."/>
            <person name="St John F."/>
            <person name="Stenlid J."/>
            <person name="Sun H."/>
            <person name="Sun S."/>
            <person name="Syed K."/>
            <person name="Tsang A."/>
            <person name="Wiebenga A."/>
            <person name="Young D."/>
            <person name="Pisabarro A."/>
            <person name="Eastwood D.C."/>
            <person name="Martin F."/>
            <person name="Cullen D."/>
            <person name="Grigoriev I.V."/>
            <person name="Hibbett D.S."/>
        </authorList>
    </citation>
    <scope>NUCLEOTIDE SEQUENCE [LARGE SCALE GENOMIC DNA]</scope>
    <source>
        <strain evidence="2 3">LYAD-421 SS1</strain>
    </source>
</reference>
<proteinExistence type="predicted"/>
<evidence type="ECO:0000256" key="1">
    <source>
        <dbReference type="SAM" id="SignalP"/>
    </source>
</evidence>
<organism evidence="2 3">
    <name type="scientific">Dichomitus squalens (strain LYAD-421)</name>
    <name type="common">Western red white-rot fungus</name>
    <dbReference type="NCBI Taxonomy" id="732165"/>
    <lineage>
        <taxon>Eukaryota</taxon>
        <taxon>Fungi</taxon>
        <taxon>Dikarya</taxon>
        <taxon>Basidiomycota</taxon>
        <taxon>Agaricomycotina</taxon>
        <taxon>Agaricomycetes</taxon>
        <taxon>Polyporales</taxon>
        <taxon>Polyporaceae</taxon>
        <taxon>Dichomitus</taxon>
    </lineage>
</organism>
<evidence type="ECO:0000313" key="3">
    <source>
        <dbReference type="Proteomes" id="UP000053319"/>
    </source>
</evidence>
<dbReference type="RefSeq" id="XP_007365253.1">
    <property type="nucleotide sequence ID" value="XM_007365191.1"/>
</dbReference>
<evidence type="ECO:0000313" key="2">
    <source>
        <dbReference type="EMBL" id="EJF61998.1"/>
    </source>
</evidence>
<sequence length="361" mass="34448">MKFSTSLLVASLAVAASASPLNVRAGKGAFRGGKGGGFAGDPAGAGAGGAGAGAGAASSAAAASSAVASASVASVAAASSAAGTATAVASASVASVASASSAAVDTATAVASASAVATSTDTAAATSTAAAGNNAGNGTAAGGDDPQSSLTLLQSVIATGFANNGQEVAEAGQVPSLTSTNNFINFCATVPQLPITNGKQITAGSCNPAPMGIIAAFTNMPSSKFVFPSNGAVVPANTNFTVQLAVRNLVTGNFVNANESFFAAPQQTDAASGNIKGHSHITIDPVPSANSTDPTDPTKFAWFKGLNAAADANGILSATVAGLPAGAYRVASINTAANHQPALVAVAQHGALDDMVYFTVA</sequence>
<dbReference type="EMBL" id="JH719407">
    <property type="protein sequence ID" value="EJF61998.1"/>
    <property type="molecule type" value="Genomic_DNA"/>
</dbReference>
<dbReference type="PANTHER" id="PTHR34587:SF2">
    <property type="entry name" value="G-PROTEIN COUPLED RECEPTORS FAMILY 1 PROFILE DOMAIN-CONTAINING PROTEIN"/>
    <property type="match status" value="1"/>
</dbReference>
<gene>
    <name evidence="2" type="ORF">DICSQDRAFT_136115</name>
</gene>
<keyword evidence="1" id="KW-0732">Signal</keyword>
<feature type="chain" id="PRO_5004456222" evidence="1">
    <location>
        <begin position="19"/>
        <end position="361"/>
    </location>
</feature>
<dbReference type="OrthoDB" id="2336871at2759"/>
<dbReference type="KEGG" id="dsq:DICSQDRAFT_136115"/>
<dbReference type="HOGENOM" id="CLU_029378_1_1_1"/>
<dbReference type="PANTHER" id="PTHR34587">
    <property type="entry name" value="VWFA DOMAIN-CONTAINING PROTEIN"/>
    <property type="match status" value="1"/>
</dbReference>
<dbReference type="Proteomes" id="UP000053319">
    <property type="component" value="Unassembled WGS sequence"/>
</dbReference>
<feature type="signal peptide" evidence="1">
    <location>
        <begin position="1"/>
        <end position="18"/>
    </location>
</feature>
<protein>
    <submittedName>
        <fullName evidence="2">Uncharacterized protein</fullName>
    </submittedName>
</protein>
<dbReference type="GeneID" id="18835417"/>
<accession>R7T160</accession>
<dbReference type="InterPro" id="IPR053216">
    <property type="entry name" value="Appressorial_penetr-assoc"/>
</dbReference>
<dbReference type="AlphaFoldDB" id="R7T160"/>
<feature type="non-terminal residue" evidence="2">
    <location>
        <position position="1"/>
    </location>
</feature>
<dbReference type="OMA" id="PTKFAWF"/>
<name>R7T160_DICSQ</name>